<feature type="compositionally biased region" description="Low complexity" evidence="2">
    <location>
        <begin position="90"/>
        <end position="111"/>
    </location>
</feature>
<dbReference type="GO" id="GO:0005884">
    <property type="term" value="C:actin filament"/>
    <property type="evidence" value="ECO:0007669"/>
    <property type="project" value="TreeGrafter"/>
</dbReference>
<keyword evidence="3" id="KW-0732">Signal</keyword>
<dbReference type="VEuPathDB" id="CryptoDB:GNI_084230"/>
<dbReference type="InterPro" id="IPR051412">
    <property type="entry name" value="Formin_Homology_Diaphanous_sf"/>
</dbReference>
<evidence type="ECO:0000256" key="3">
    <source>
        <dbReference type="SAM" id="SignalP"/>
    </source>
</evidence>
<feature type="compositionally biased region" description="Basic and acidic residues" evidence="2">
    <location>
        <begin position="192"/>
        <end position="206"/>
    </location>
</feature>
<evidence type="ECO:0000313" key="4">
    <source>
        <dbReference type="EMBL" id="EZG65146.1"/>
    </source>
</evidence>
<dbReference type="RefSeq" id="XP_011134100.1">
    <property type="nucleotide sequence ID" value="XM_011135798.1"/>
</dbReference>
<feature type="region of interest" description="Disordered" evidence="2">
    <location>
        <begin position="653"/>
        <end position="764"/>
    </location>
</feature>
<evidence type="ECO:0000256" key="2">
    <source>
        <dbReference type="SAM" id="MobiDB-lite"/>
    </source>
</evidence>
<organism evidence="4 5">
    <name type="scientific">Gregarina niphandrodes</name>
    <name type="common">Septate eugregarine</name>
    <dbReference type="NCBI Taxonomy" id="110365"/>
    <lineage>
        <taxon>Eukaryota</taxon>
        <taxon>Sar</taxon>
        <taxon>Alveolata</taxon>
        <taxon>Apicomplexa</taxon>
        <taxon>Conoidasida</taxon>
        <taxon>Gregarinasina</taxon>
        <taxon>Eugregarinorida</taxon>
        <taxon>Gregarinidae</taxon>
        <taxon>Gregarina</taxon>
    </lineage>
</organism>
<dbReference type="OMA" id="FQPMGMP"/>
<sequence>MRYVKALFFALLSTYANAQNTRDRYIQQIGEELAANGVILPMAMPTPTPIPKVEGSRPVRVVKSNVTKEEAVVLKEAVAPVKPEEEAPANKEAAPQPSQTAASQTAASLSTPVPPHPNVEPKDSSAQPPAPPTATVPAAPASPAAVPAAPASPAAVPAAPASPVALPAAAPAPEAAPSSSEPAPAVAGDGEEALREREEDLKKRETNLKEREDLLLHVGARAGSFGQQLQKRESEVVAKEAALEARSREVETRTAALEAQELEHTRVLAERTRVLEEKDRAIAELEAKERAIAELQTSLDGRQKAVDDHQRAVEEQQRVVEEHQRAIEERERRVADQEQQAARRLQEAAGATVDAAQQEIAAKLAASETANQELTAKLAAIESVNQELTAKLAASDSASQELTAKLAASDSASQELTAKLAASDSASQELAAKLAAGESANQELTDRLAERERAVLEQERDVAERVKRHEDALAEYREGVRREEEKFLTEDPAEFARYQRSLREMAELREWLRQWKVRAVLKRVKVRDLTRIVYVASAMFASDVHQELQELAWTERLKTAYYGIFGYRKVGQVAFACCLLSLAYLYRQIRTLHLVKDDQDAIYRYQKLLLDQMNLATEEMKRGCFTTNRYCENAVTDLRVHIEKQELLLKGTETGPSSQLAPIPVDYSADMDPNRSPRESFNGGPLPPAGGPLLPAGGTLPPAGGTLSAAGGTLSAAGGTLPPSVGTLPPAGGTLPPSVGTLPPSVGTLPPADGALSPSVGTLPPSVDTIPPSGGTIAHAAEFLPTDGYQPMGGFQPIGGFQPNGPVSFQPMGMPQNGTQPEGPVSFQPMGMPQNGTQPEGLVSFQPMGMPQNGTQPEGPVSFQPMSMQPEGPVSFQPNGISLNGVQAEGVVQPADGPQSMCAIYHGFTQDEGFERAVLDTYRQLYSGDSNAIGRGLFELVLNVIRHIHSLRGDVASLTHLVQFVIDRQEICLRSQDEILDGMRREKDKVLFGIRLLNDKLDLNNLESIALSEAVYNDVVRQISSTEKWLPLVQLLEHFVSDPKMLAAGNEDSSTRCVFTETLEIFKALCPTTDSVGMATELSKTLKPLESFRAVVFGAAQTTGKFSSDEFTSLIKDAYPPHPDDRKALRDFLEYPKGISNAEYPVFEQWKESASPQDFEE</sequence>
<proteinExistence type="predicted"/>
<dbReference type="AlphaFoldDB" id="A0A023B644"/>
<keyword evidence="1" id="KW-0175">Coiled coil</keyword>
<evidence type="ECO:0000256" key="1">
    <source>
        <dbReference type="SAM" id="Coils"/>
    </source>
</evidence>
<feature type="coiled-coil region" evidence="1">
    <location>
        <begin position="268"/>
        <end position="391"/>
    </location>
</feature>
<dbReference type="GO" id="GO:0030041">
    <property type="term" value="P:actin filament polymerization"/>
    <property type="evidence" value="ECO:0007669"/>
    <property type="project" value="TreeGrafter"/>
</dbReference>
<reference evidence="4" key="1">
    <citation type="submission" date="2013-12" db="EMBL/GenBank/DDBJ databases">
        <authorList>
            <person name="Omoto C.K."/>
            <person name="Sibley D."/>
            <person name="Venepally P."/>
            <person name="Hadjithomas M."/>
            <person name="Karamycheva S."/>
            <person name="Brunk B."/>
            <person name="Roos D."/>
            <person name="Caler E."/>
            <person name="Lorenzi H."/>
        </authorList>
    </citation>
    <scope>NUCLEOTIDE SEQUENCE</scope>
</reference>
<accession>A0A023B644</accession>
<dbReference type="GeneID" id="22913022"/>
<evidence type="ECO:0008006" key="6">
    <source>
        <dbReference type="Google" id="ProtNLM"/>
    </source>
</evidence>
<feature type="chain" id="PRO_5001516558" description="Transmembrane protein" evidence="3">
    <location>
        <begin position="19"/>
        <end position="1161"/>
    </location>
</feature>
<dbReference type="PANTHER" id="PTHR45691">
    <property type="entry name" value="PROTEIN DIAPHANOUS"/>
    <property type="match status" value="1"/>
</dbReference>
<feature type="region of interest" description="Disordered" evidence="2">
    <location>
        <begin position="77"/>
        <end position="206"/>
    </location>
</feature>
<evidence type="ECO:0000313" key="5">
    <source>
        <dbReference type="Proteomes" id="UP000019763"/>
    </source>
</evidence>
<protein>
    <recommendedName>
        <fullName evidence="6">Transmembrane protein</fullName>
    </recommendedName>
</protein>
<gene>
    <name evidence="4" type="ORF">GNI_084230</name>
</gene>
<dbReference type="EMBL" id="AFNH02000633">
    <property type="protein sequence ID" value="EZG65146.1"/>
    <property type="molecule type" value="Genomic_DNA"/>
</dbReference>
<dbReference type="PANTHER" id="PTHR45691:SF6">
    <property type="entry name" value="PROTEIN DIAPHANOUS"/>
    <property type="match status" value="1"/>
</dbReference>
<feature type="compositionally biased region" description="Low complexity" evidence="2">
    <location>
        <begin position="135"/>
        <end position="188"/>
    </location>
</feature>
<comment type="caution">
    <text evidence="4">The sequence shown here is derived from an EMBL/GenBank/DDBJ whole genome shotgun (WGS) entry which is preliminary data.</text>
</comment>
<dbReference type="Proteomes" id="UP000019763">
    <property type="component" value="Unassembled WGS sequence"/>
</dbReference>
<name>A0A023B644_GRENI</name>
<feature type="signal peptide" evidence="3">
    <location>
        <begin position="1"/>
        <end position="18"/>
    </location>
</feature>
<feature type="compositionally biased region" description="Low complexity" evidence="2">
    <location>
        <begin position="691"/>
        <end position="737"/>
    </location>
</feature>
<keyword evidence="5" id="KW-1185">Reference proteome</keyword>
<feature type="coiled-coil region" evidence="1">
    <location>
        <begin position="441"/>
        <end position="486"/>
    </location>
</feature>